<keyword evidence="1" id="KW-0472">Membrane</keyword>
<dbReference type="AlphaFoldDB" id="A0A5D4KBC9"/>
<reference evidence="2 3" key="1">
    <citation type="submission" date="2019-08" db="EMBL/GenBank/DDBJ databases">
        <title>Bacillus genomes from the desert of Cuatro Cienegas, Coahuila.</title>
        <authorList>
            <person name="Olmedo-Alvarez G."/>
        </authorList>
    </citation>
    <scope>NUCLEOTIDE SEQUENCE [LARGE SCALE GENOMIC DNA]</scope>
    <source>
        <strain evidence="2 3">CH40_1T</strain>
    </source>
</reference>
<comment type="caution">
    <text evidence="2">The sequence shown here is derived from an EMBL/GenBank/DDBJ whole genome shotgun (WGS) entry which is preliminary data.</text>
</comment>
<proteinExistence type="predicted"/>
<evidence type="ECO:0000256" key="1">
    <source>
        <dbReference type="SAM" id="Phobius"/>
    </source>
</evidence>
<evidence type="ECO:0000313" key="3">
    <source>
        <dbReference type="Proteomes" id="UP000323317"/>
    </source>
</evidence>
<dbReference type="RefSeq" id="WP_148947801.1">
    <property type="nucleotide sequence ID" value="NZ_JBNILU010000004.1"/>
</dbReference>
<dbReference type="Proteomes" id="UP000323317">
    <property type="component" value="Unassembled WGS sequence"/>
</dbReference>
<name>A0A5D4KBC9_9BACI</name>
<feature type="transmembrane region" description="Helical" evidence="1">
    <location>
        <begin position="67"/>
        <end position="87"/>
    </location>
</feature>
<keyword evidence="1" id="KW-0812">Transmembrane</keyword>
<accession>A0A5D4KBC9</accession>
<protein>
    <submittedName>
        <fullName evidence="2">Uncharacterized protein</fullName>
    </submittedName>
</protein>
<keyword evidence="1" id="KW-1133">Transmembrane helix</keyword>
<feature type="transmembrane region" description="Helical" evidence="1">
    <location>
        <begin position="40"/>
        <end position="60"/>
    </location>
</feature>
<evidence type="ECO:0000313" key="2">
    <source>
        <dbReference type="EMBL" id="TYR73965.1"/>
    </source>
</evidence>
<sequence>MKEILFDNERYTITKRVLFIIALAVFHVLTFYTENKVDEWLYMGVMLTGMMIFMVCKFFFYDKKFDVSEILVFIILAGFIVYMITHFDTLTHGVSVP</sequence>
<organism evidence="2 3">
    <name type="scientific">Rossellomorea vietnamensis</name>
    <dbReference type="NCBI Taxonomy" id="218284"/>
    <lineage>
        <taxon>Bacteria</taxon>
        <taxon>Bacillati</taxon>
        <taxon>Bacillota</taxon>
        <taxon>Bacilli</taxon>
        <taxon>Bacillales</taxon>
        <taxon>Bacillaceae</taxon>
        <taxon>Rossellomorea</taxon>
    </lineage>
</organism>
<feature type="transmembrane region" description="Helical" evidence="1">
    <location>
        <begin position="17"/>
        <end position="34"/>
    </location>
</feature>
<dbReference type="EMBL" id="VTEH01000014">
    <property type="protein sequence ID" value="TYR73965.1"/>
    <property type="molecule type" value="Genomic_DNA"/>
</dbReference>
<gene>
    <name evidence="2" type="ORF">FZC79_16020</name>
</gene>